<dbReference type="InterPro" id="IPR036526">
    <property type="entry name" value="C-N_Hydrolase_sf"/>
</dbReference>
<dbReference type="PROSITE" id="PS50263">
    <property type="entry name" value="CN_HYDROLASE"/>
    <property type="match status" value="1"/>
</dbReference>
<feature type="domain" description="CN hydrolase" evidence="1">
    <location>
        <begin position="1"/>
        <end position="119"/>
    </location>
</feature>
<dbReference type="Pfam" id="PF00795">
    <property type="entry name" value="CN_hydrolase"/>
    <property type="match status" value="1"/>
</dbReference>
<organism evidence="2 3">
    <name type="scientific">candidate division MSBL1 archaeon SCGC-AAA382A03</name>
    <dbReference type="NCBI Taxonomy" id="1698278"/>
    <lineage>
        <taxon>Archaea</taxon>
        <taxon>Methanobacteriati</taxon>
        <taxon>Methanobacteriota</taxon>
        <taxon>candidate division MSBL1</taxon>
    </lineage>
</organism>
<dbReference type="PANTHER" id="PTHR23088">
    <property type="entry name" value="NITRILASE-RELATED"/>
    <property type="match status" value="1"/>
</dbReference>
<dbReference type="SUPFAM" id="SSF56317">
    <property type="entry name" value="Carbon-nitrogen hydrolase"/>
    <property type="match status" value="1"/>
</dbReference>
<dbReference type="EMBL" id="LHYC01000023">
    <property type="protein sequence ID" value="KXB05294.1"/>
    <property type="molecule type" value="Genomic_DNA"/>
</dbReference>
<gene>
    <name evidence="2" type="ORF">AKJ49_01075</name>
</gene>
<proteinExistence type="predicted"/>
<evidence type="ECO:0000313" key="2">
    <source>
        <dbReference type="EMBL" id="KXB05294.1"/>
    </source>
</evidence>
<dbReference type="Gene3D" id="3.60.110.10">
    <property type="entry name" value="Carbon-nitrogen hydrolase"/>
    <property type="match status" value="1"/>
</dbReference>
<comment type="caution">
    <text evidence="2">The sequence shown here is derived from an EMBL/GenBank/DDBJ whole genome shotgun (WGS) entry which is preliminary data.</text>
</comment>
<dbReference type="PANTHER" id="PTHR23088:SF27">
    <property type="entry name" value="DEAMINATED GLUTATHIONE AMIDASE"/>
    <property type="match status" value="1"/>
</dbReference>
<name>A0A133VFV0_9EURY</name>
<feature type="non-terminal residue" evidence="2">
    <location>
        <position position="1"/>
    </location>
</feature>
<dbReference type="InterPro" id="IPR003010">
    <property type="entry name" value="C-N_Hydrolase"/>
</dbReference>
<keyword evidence="3" id="KW-1185">Reference proteome</keyword>
<dbReference type="Proteomes" id="UP000070549">
    <property type="component" value="Unassembled WGS sequence"/>
</dbReference>
<sequence length="148" mass="17213">HKESDFFRYGENITVFEWNSLNIGLATCFDLRFPELFRILKFHGADIVLVPSGFYAGSHKSEQWRTLISSRAHENNLFVVGVNQPKPYFVGESQVSSPLGYEIDKLGEQEEVGIVTIAPEEVEESWRQMPMNKLIRSNFYKKYDPYRD</sequence>
<evidence type="ECO:0000259" key="1">
    <source>
        <dbReference type="PROSITE" id="PS50263"/>
    </source>
</evidence>
<accession>A0A133VFV0</accession>
<protein>
    <recommendedName>
        <fullName evidence="1">CN hydrolase domain-containing protein</fullName>
    </recommendedName>
</protein>
<reference evidence="2 3" key="1">
    <citation type="journal article" date="2016" name="Sci. Rep.">
        <title>Metabolic traits of an uncultured archaeal lineage -MSBL1- from brine pools of the Red Sea.</title>
        <authorList>
            <person name="Mwirichia R."/>
            <person name="Alam I."/>
            <person name="Rashid M."/>
            <person name="Vinu M."/>
            <person name="Ba-Alawi W."/>
            <person name="Anthony Kamau A."/>
            <person name="Kamanda Ngugi D."/>
            <person name="Goker M."/>
            <person name="Klenk H.P."/>
            <person name="Bajic V."/>
            <person name="Stingl U."/>
        </authorList>
    </citation>
    <scope>NUCLEOTIDE SEQUENCE [LARGE SCALE GENOMIC DNA]</scope>
    <source>
        <strain evidence="2">SCGC-AAA382A03</strain>
    </source>
</reference>
<dbReference type="AlphaFoldDB" id="A0A133VFV0"/>
<evidence type="ECO:0000313" key="3">
    <source>
        <dbReference type="Proteomes" id="UP000070549"/>
    </source>
</evidence>